<evidence type="ECO:0000256" key="3">
    <source>
        <dbReference type="ARBA" id="ARBA00022801"/>
    </source>
</evidence>
<dbReference type="InterPro" id="IPR036465">
    <property type="entry name" value="vWFA_dom_sf"/>
</dbReference>
<dbReference type="ESTHER" id="strrb-a0a090ktr4">
    <property type="family name" value="Carb_B_Nematoda"/>
</dbReference>
<reference evidence="7" key="3">
    <citation type="submission" date="2020-12" db="UniProtKB">
        <authorList>
            <consortium name="WormBaseParasite"/>
        </authorList>
    </citation>
    <scope>IDENTIFICATION</scope>
</reference>
<dbReference type="AlphaFoldDB" id="A0A090KTR4"/>
<evidence type="ECO:0000313" key="6">
    <source>
        <dbReference type="Proteomes" id="UP000035682"/>
    </source>
</evidence>
<dbReference type="Proteomes" id="UP000035682">
    <property type="component" value="Unplaced"/>
</dbReference>
<name>A0A090KTR4_STRRB</name>
<keyword evidence="6" id="KW-1185">Reference proteome</keyword>
<dbReference type="OrthoDB" id="5842897at2759"/>
<dbReference type="PANTHER" id="PTHR11559">
    <property type="entry name" value="CARBOXYLESTERASE"/>
    <property type="match status" value="1"/>
</dbReference>
<dbReference type="Gene3D" id="3.40.50.1820">
    <property type="entry name" value="alpha/beta hydrolase"/>
    <property type="match status" value="1"/>
</dbReference>
<dbReference type="InterPro" id="IPR050309">
    <property type="entry name" value="Type-B_Carboxylest/Lipase"/>
</dbReference>
<keyword evidence="3" id="KW-0378">Hydrolase</keyword>
<sequence length="766" mass="87131">MIYRTIIGTHVDLGNNKSEKFFGKADTFFAVPFVHPPINDLRLKHSIPINKFPNNPQIAQKQPSMCPQTLKSDNLTVSDGESEDCLYINIFSPNVNALKKYPVFVLIPGGGFNSGSIKEWGYKGFITNFVNNDIVVVVVQYRLGIHGFFTTFTDEIPPNRGVYDQTNALKFVKNYISEFGGDPNMITLAGHSTGAVSVTAQSLSPLANNLFDKLIIMSADINLQFSGNMPLLNIDANYEIAADLCNVTKYEWDNYPMDYINNCIKNTSIQKFIDYQKWKGYSFVLYIDKDFIGFLPDIPTNLYKNVPLKPTVLGSVDQEVGRGLLDLFNFVKLYLNKSGYEMVLMLISQLFTNDNNDQFAKLLYNFNVPFQTNDTDLYEWTKIVVDTAGGLGIYNFLALHSINLLNNGNNNIYMYENSYVYNYCPKQIINGKTYNPLSHADDFFALTMRPEFFDSQNNSIVTVDDINMAHKLGTYWSIFVKNATSLNGFSNPWKSITSSNNLKYLNIKTLNNDQILDNYHKKDYQLYENSLSVVLDQWPFEDSLSRNNNGRKYPKSTTSTSSTKNILTTTIQPTGNLYDHYQPCNSSIVFSIASSQNFVPEVAFQKQIKILSGNDIIQTYWNHFERISVISYNSYPNIVINFNSVTNKNDFNKNLLNNIERDNEGNNILKLFKLISSNNFLNNTTGYINHFIFVTVTDYMDLRQSQQYSTIIKNQGSLNFIILGDEASTFDLSILNPDGIYQMSFGYSDFSAYLGLSNFVLSSIRC</sequence>
<dbReference type="InterPro" id="IPR019826">
    <property type="entry name" value="Carboxylesterase_B_AS"/>
</dbReference>
<dbReference type="RefSeq" id="XP_024500005.1">
    <property type="nucleotide sequence ID" value="XM_024645754.1"/>
</dbReference>
<dbReference type="PROSITE" id="PS00941">
    <property type="entry name" value="CARBOXYLESTERASE_B_2"/>
    <property type="match status" value="1"/>
</dbReference>
<dbReference type="CTD" id="36385553"/>
<keyword evidence="2" id="KW-0719">Serine esterase</keyword>
<dbReference type="Gene3D" id="3.40.50.410">
    <property type="entry name" value="von Willebrand factor, type A domain"/>
    <property type="match status" value="1"/>
</dbReference>
<evidence type="ECO:0000313" key="7">
    <source>
        <dbReference type="WBParaSite" id="SRAE_X000247200.1"/>
    </source>
</evidence>
<evidence type="ECO:0000313" key="8">
    <source>
        <dbReference type="WormBase" id="SRAE_X000247200"/>
    </source>
</evidence>
<dbReference type="GeneID" id="36385553"/>
<feature type="domain" description="Carboxylesterase type B" evidence="4">
    <location>
        <begin position="15"/>
        <end position="525"/>
    </location>
</feature>
<dbReference type="EMBL" id="LN609402">
    <property type="protein sequence ID" value="CEF60796.1"/>
    <property type="molecule type" value="Genomic_DNA"/>
</dbReference>
<dbReference type="OMA" id="WAISDWI"/>
<dbReference type="WormBase" id="SRAE_X000247200">
    <property type="protein sequence ID" value="SRP01825"/>
    <property type="gene ID" value="WBGene00268059"/>
</dbReference>
<gene>
    <name evidence="5 7 8" type="ORF">SRAE_X000247200</name>
</gene>
<proteinExistence type="inferred from homology"/>
<dbReference type="InterPro" id="IPR002018">
    <property type="entry name" value="CarbesteraseB"/>
</dbReference>
<evidence type="ECO:0000256" key="1">
    <source>
        <dbReference type="ARBA" id="ARBA00005964"/>
    </source>
</evidence>
<evidence type="ECO:0000256" key="2">
    <source>
        <dbReference type="ARBA" id="ARBA00022487"/>
    </source>
</evidence>
<dbReference type="InterPro" id="IPR029058">
    <property type="entry name" value="AB_hydrolase_fold"/>
</dbReference>
<organism evidence="5">
    <name type="scientific">Strongyloides ratti</name>
    <name type="common">Parasitic roundworm</name>
    <dbReference type="NCBI Taxonomy" id="34506"/>
    <lineage>
        <taxon>Eukaryota</taxon>
        <taxon>Metazoa</taxon>
        <taxon>Ecdysozoa</taxon>
        <taxon>Nematoda</taxon>
        <taxon>Chromadorea</taxon>
        <taxon>Rhabditida</taxon>
        <taxon>Tylenchina</taxon>
        <taxon>Panagrolaimomorpha</taxon>
        <taxon>Strongyloidoidea</taxon>
        <taxon>Strongyloididae</taxon>
        <taxon>Strongyloides</taxon>
    </lineage>
</organism>
<protein>
    <submittedName>
        <fullName evidence="5 7">Carboxylesterase, type B domain and von Willebrand factor, type A domain-containing protein</fullName>
    </submittedName>
</protein>
<evidence type="ECO:0000313" key="5">
    <source>
        <dbReference type="EMBL" id="CEF60796.1"/>
    </source>
</evidence>
<dbReference type="WBParaSite" id="SRAE_X000247200.1">
    <property type="protein sequence ID" value="SRAE_X000247200.1"/>
    <property type="gene ID" value="WBGene00268059"/>
</dbReference>
<accession>A0A090KTR4</accession>
<dbReference type="GO" id="GO:0052689">
    <property type="term" value="F:carboxylic ester hydrolase activity"/>
    <property type="evidence" value="ECO:0007669"/>
    <property type="project" value="UniProtKB-KW"/>
</dbReference>
<dbReference type="PROSITE" id="PS00122">
    <property type="entry name" value="CARBOXYLESTERASE_B_1"/>
    <property type="match status" value="1"/>
</dbReference>
<reference evidence="6" key="1">
    <citation type="submission" date="2014-09" db="EMBL/GenBank/DDBJ databases">
        <authorList>
            <person name="Martin A.A."/>
        </authorList>
    </citation>
    <scope>NUCLEOTIDE SEQUENCE</scope>
    <source>
        <strain evidence="6">ED321</strain>
    </source>
</reference>
<dbReference type="SUPFAM" id="SSF53300">
    <property type="entry name" value="vWA-like"/>
    <property type="match status" value="1"/>
</dbReference>
<evidence type="ECO:0000259" key="4">
    <source>
        <dbReference type="Pfam" id="PF00135"/>
    </source>
</evidence>
<reference evidence="5" key="2">
    <citation type="submission" date="2014-09" db="EMBL/GenBank/DDBJ databases">
        <authorList>
            <person name="Aslett A.Martin."/>
        </authorList>
    </citation>
    <scope>NUCLEOTIDE SEQUENCE</scope>
    <source>
        <strain evidence="5">ED321 Heterogonic</strain>
    </source>
</reference>
<comment type="similarity">
    <text evidence="1">Belongs to the type-B carboxylesterase/lipase family.</text>
</comment>
<dbReference type="SUPFAM" id="SSF53474">
    <property type="entry name" value="alpha/beta-Hydrolases"/>
    <property type="match status" value="1"/>
</dbReference>
<dbReference type="InterPro" id="IPR019819">
    <property type="entry name" value="Carboxylesterase_B_CS"/>
</dbReference>
<dbReference type="Pfam" id="PF00135">
    <property type="entry name" value="COesterase"/>
    <property type="match status" value="1"/>
</dbReference>